<dbReference type="Proteomes" id="UP001262754">
    <property type="component" value="Unassembled WGS sequence"/>
</dbReference>
<evidence type="ECO:0000313" key="6">
    <source>
        <dbReference type="EMBL" id="MDR6534135.1"/>
    </source>
</evidence>
<dbReference type="EMBL" id="JAVDRL010000020">
    <property type="protein sequence ID" value="MDR6534135.1"/>
    <property type="molecule type" value="Genomic_DNA"/>
</dbReference>
<evidence type="ECO:0000256" key="1">
    <source>
        <dbReference type="ARBA" id="ARBA00023015"/>
    </source>
</evidence>
<dbReference type="SUPFAM" id="SSF47413">
    <property type="entry name" value="lambda repressor-like DNA-binding domains"/>
    <property type="match status" value="1"/>
</dbReference>
<sequence length="352" mass="37357">MNDRNERQRRRTTQSATIRDVAALAGVSPMTVSRVINRETTVKEETRALVEAAITELNYAPNPAARSLAGSAPFRIGLLYDNPSTGYLSEFLVGALDESSRTGAQVVIEKCAEPELAGATLTRLLKTGVDGLILPAPLCESAQVLAEVKAAGAAAVAVAPGKASADMATIRIDNEAAAFELAEHLLGLGHKRFGIIKGHPNQTVSQQRLDGFLAALKAAGISDENVRIEQGYFTYRSGLEAAERLLGEDDRPTAIFAGNDDMAAATAGVAHRMGLDVPEDVSIVGFDDTSIAANIWPALTTVHQPIAAMARAAVDLVLEEIRRQRGKTGEPRQLMHPHTLIVRDSTGPAPEG</sequence>
<protein>
    <submittedName>
        <fullName evidence="6">LacI family transcriptional regulator</fullName>
    </submittedName>
</protein>
<keyword evidence="7" id="KW-1185">Reference proteome</keyword>
<evidence type="ECO:0000313" key="7">
    <source>
        <dbReference type="Proteomes" id="UP001262754"/>
    </source>
</evidence>
<dbReference type="InterPro" id="IPR028082">
    <property type="entry name" value="Peripla_BP_I"/>
</dbReference>
<name>A0ABU1N7W1_9CAUL</name>
<organism evidence="6 7">
    <name type="scientific">Caulobacter rhizosphaerae</name>
    <dbReference type="NCBI Taxonomy" id="2010972"/>
    <lineage>
        <taxon>Bacteria</taxon>
        <taxon>Pseudomonadati</taxon>
        <taxon>Pseudomonadota</taxon>
        <taxon>Alphaproteobacteria</taxon>
        <taxon>Caulobacterales</taxon>
        <taxon>Caulobacteraceae</taxon>
        <taxon>Caulobacter</taxon>
    </lineage>
</organism>
<dbReference type="InterPro" id="IPR010982">
    <property type="entry name" value="Lambda_DNA-bd_dom_sf"/>
</dbReference>
<dbReference type="InterPro" id="IPR046335">
    <property type="entry name" value="LacI/GalR-like_sensor"/>
</dbReference>
<keyword evidence="3" id="KW-0804">Transcription</keyword>
<feature type="domain" description="HTH lacI-type" evidence="5">
    <location>
        <begin position="16"/>
        <end position="70"/>
    </location>
</feature>
<dbReference type="PANTHER" id="PTHR30146">
    <property type="entry name" value="LACI-RELATED TRANSCRIPTIONAL REPRESSOR"/>
    <property type="match status" value="1"/>
</dbReference>
<accession>A0ABU1N7W1</accession>
<dbReference type="SMART" id="SM00354">
    <property type="entry name" value="HTH_LACI"/>
    <property type="match status" value="1"/>
</dbReference>
<feature type="region of interest" description="Disordered" evidence="4">
    <location>
        <begin position="327"/>
        <end position="352"/>
    </location>
</feature>
<dbReference type="Gene3D" id="1.10.260.40">
    <property type="entry name" value="lambda repressor-like DNA-binding domains"/>
    <property type="match status" value="1"/>
</dbReference>
<reference evidence="6 7" key="1">
    <citation type="submission" date="2023-07" db="EMBL/GenBank/DDBJ databases">
        <title>Sorghum-associated microbial communities from plants grown in Nebraska, USA.</title>
        <authorList>
            <person name="Schachtman D."/>
        </authorList>
    </citation>
    <scope>NUCLEOTIDE SEQUENCE [LARGE SCALE GENOMIC DNA]</scope>
    <source>
        <strain evidence="6 7">DS2154</strain>
    </source>
</reference>
<dbReference type="Pfam" id="PF00356">
    <property type="entry name" value="LacI"/>
    <property type="match status" value="1"/>
</dbReference>
<dbReference type="Pfam" id="PF13377">
    <property type="entry name" value="Peripla_BP_3"/>
    <property type="match status" value="1"/>
</dbReference>
<proteinExistence type="predicted"/>
<dbReference type="CDD" id="cd01392">
    <property type="entry name" value="HTH_LacI"/>
    <property type="match status" value="1"/>
</dbReference>
<evidence type="ECO:0000259" key="5">
    <source>
        <dbReference type="PROSITE" id="PS50932"/>
    </source>
</evidence>
<keyword evidence="1" id="KW-0805">Transcription regulation</keyword>
<evidence type="ECO:0000256" key="2">
    <source>
        <dbReference type="ARBA" id="ARBA00023125"/>
    </source>
</evidence>
<comment type="caution">
    <text evidence="6">The sequence shown here is derived from an EMBL/GenBank/DDBJ whole genome shotgun (WGS) entry which is preliminary data.</text>
</comment>
<keyword evidence="2" id="KW-0238">DNA-binding</keyword>
<dbReference type="PROSITE" id="PS50932">
    <property type="entry name" value="HTH_LACI_2"/>
    <property type="match status" value="1"/>
</dbReference>
<dbReference type="PROSITE" id="PS00356">
    <property type="entry name" value="HTH_LACI_1"/>
    <property type="match status" value="1"/>
</dbReference>
<dbReference type="CDD" id="cd01545">
    <property type="entry name" value="PBP1_SalR"/>
    <property type="match status" value="1"/>
</dbReference>
<dbReference type="SUPFAM" id="SSF53822">
    <property type="entry name" value="Periplasmic binding protein-like I"/>
    <property type="match status" value="1"/>
</dbReference>
<evidence type="ECO:0000256" key="4">
    <source>
        <dbReference type="SAM" id="MobiDB-lite"/>
    </source>
</evidence>
<evidence type="ECO:0000256" key="3">
    <source>
        <dbReference type="ARBA" id="ARBA00023163"/>
    </source>
</evidence>
<dbReference type="RefSeq" id="WP_056762076.1">
    <property type="nucleotide sequence ID" value="NZ_JAVDRL010000020.1"/>
</dbReference>
<dbReference type="PANTHER" id="PTHR30146:SF153">
    <property type="entry name" value="LACTOSE OPERON REPRESSOR"/>
    <property type="match status" value="1"/>
</dbReference>
<gene>
    <name evidence="6" type="ORF">J2800_004906</name>
</gene>
<dbReference type="InterPro" id="IPR000843">
    <property type="entry name" value="HTH_LacI"/>
</dbReference>
<dbReference type="PRINTS" id="PR00036">
    <property type="entry name" value="HTHLACI"/>
</dbReference>
<dbReference type="Gene3D" id="3.40.50.2300">
    <property type="match status" value="2"/>
</dbReference>